<organism evidence="1 2">
    <name type="scientific">Photobacterium damselae</name>
    <dbReference type="NCBI Taxonomy" id="38293"/>
    <lineage>
        <taxon>Bacteria</taxon>
        <taxon>Pseudomonadati</taxon>
        <taxon>Pseudomonadota</taxon>
        <taxon>Gammaproteobacteria</taxon>
        <taxon>Vibrionales</taxon>
        <taxon>Vibrionaceae</taxon>
        <taxon>Photobacterium</taxon>
    </lineage>
</organism>
<dbReference type="InterPro" id="IPR005416">
    <property type="entry name" value="T3SS_chp_SycE"/>
</dbReference>
<dbReference type="OrthoDB" id="6983386at2"/>
<dbReference type="AlphaFoldDB" id="A0A2X1XPH5"/>
<gene>
    <name evidence="1" type="primary">yerA</name>
    <name evidence="1" type="ORF">NCTC11647_03832</name>
</gene>
<dbReference type="EMBL" id="UATL01000006">
    <property type="protein sequence ID" value="SPY45050.1"/>
    <property type="molecule type" value="Genomic_DNA"/>
</dbReference>
<accession>A0A2X1XPH5</accession>
<reference evidence="1 2" key="1">
    <citation type="submission" date="2018-06" db="EMBL/GenBank/DDBJ databases">
        <authorList>
            <consortium name="Pathogen Informatics"/>
            <person name="Doyle S."/>
        </authorList>
    </citation>
    <scope>NUCLEOTIDE SEQUENCE [LARGE SCALE GENOMIC DNA]</scope>
    <source>
        <strain evidence="1 2">NCTC11647</strain>
    </source>
</reference>
<dbReference type="Proteomes" id="UP000251647">
    <property type="component" value="Unassembled WGS sequence"/>
</dbReference>
<proteinExistence type="predicted"/>
<dbReference type="RefSeq" id="WP_036766140.1">
    <property type="nucleotide sequence ID" value="NZ_UATL01000006.1"/>
</dbReference>
<dbReference type="InterPro" id="IPR010261">
    <property type="entry name" value="Tir_chaperone"/>
</dbReference>
<dbReference type="GO" id="GO:0030254">
    <property type="term" value="P:protein secretion by the type III secretion system"/>
    <property type="evidence" value="ECO:0007669"/>
    <property type="project" value="InterPro"/>
</dbReference>
<name>A0A2X1XPH5_PHODM</name>
<evidence type="ECO:0000313" key="1">
    <source>
        <dbReference type="EMBL" id="SPY45050.1"/>
    </source>
</evidence>
<dbReference type="Pfam" id="PF05932">
    <property type="entry name" value="CesT"/>
    <property type="match status" value="1"/>
</dbReference>
<dbReference type="PRINTS" id="PR01596">
    <property type="entry name" value="SYCECHAPRONE"/>
</dbReference>
<dbReference type="SUPFAM" id="SSF69635">
    <property type="entry name" value="Type III secretory system chaperone-like"/>
    <property type="match status" value="1"/>
</dbReference>
<dbReference type="Gene3D" id="3.30.1460.10">
    <property type="match status" value="1"/>
</dbReference>
<evidence type="ECO:0000313" key="2">
    <source>
        <dbReference type="Proteomes" id="UP000251647"/>
    </source>
</evidence>
<protein>
    <submittedName>
        <fullName evidence="1">YopE regulator</fullName>
    </submittedName>
</protein>
<sequence>MSQAYTLAINELYKALGLDQPNEVEEVISLQVGEMICHLTEHPADSLLMFSSLGAVTDFDVSLLLNNNMFSQELQKPEVAIDETSGNVILWNRQPLLNAYGQSLYRQLELLSQACDRLTGVESANTALAVEASSETQSQSEFSPTSFRV</sequence>